<dbReference type="eggNOG" id="COG3544">
    <property type="taxonomic scope" value="Bacteria"/>
</dbReference>
<organism evidence="2 3">
    <name type="scientific">Acinetobacter dispersus</name>
    <dbReference type="NCBI Taxonomy" id="70348"/>
    <lineage>
        <taxon>Bacteria</taxon>
        <taxon>Pseudomonadati</taxon>
        <taxon>Pseudomonadota</taxon>
        <taxon>Gammaproteobacteria</taxon>
        <taxon>Moraxellales</taxon>
        <taxon>Moraxellaceae</taxon>
        <taxon>Acinetobacter</taxon>
    </lineage>
</organism>
<dbReference type="PANTHER" id="PTHR36933">
    <property type="entry name" value="SLL0788 PROTEIN"/>
    <property type="match status" value="1"/>
</dbReference>
<dbReference type="Pfam" id="PF03713">
    <property type="entry name" value="DUF305"/>
    <property type="match status" value="1"/>
</dbReference>
<dbReference type="RefSeq" id="WP_005188315.1">
    <property type="nucleotide sequence ID" value="NZ_KB850050.1"/>
</dbReference>
<reference evidence="2 3" key="1">
    <citation type="submission" date="2013-02" db="EMBL/GenBank/DDBJ databases">
        <title>The Genome Sequence of Acinetobacter sp. ANC 4105.</title>
        <authorList>
            <consortium name="The Broad Institute Genome Sequencing Platform"/>
            <consortium name="The Broad Institute Genome Sequencing Center for Infectious Disease"/>
            <person name="Cerqueira G."/>
            <person name="Feldgarden M."/>
            <person name="Courvalin P."/>
            <person name="Perichon B."/>
            <person name="Grillot-Courvalin C."/>
            <person name="Clermont D."/>
            <person name="Rocha E."/>
            <person name="Yoon E.-J."/>
            <person name="Nemec A."/>
            <person name="Walker B."/>
            <person name="Young S.K."/>
            <person name="Zeng Q."/>
            <person name="Gargeya S."/>
            <person name="Fitzgerald M."/>
            <person name="Haas B."/>
            <person name="Abouelleil A."/>
            <person name="Alvarado L."/>
            <person name="Arachchi H.M."/>
            <person name="Berlin A.M."/>
            <person name="Chapman S.B."/>
            <person name="Dewar J."/>
            <person name="Goldberg J."/>
            <person name="Griggs A."/>
            <person name="Gujja S."/>
            <person name="Hansen M."/>
            <person name="Howarth C."/>
            <person name="Imamovic A."/>
            <person name="Larimer J."/>
            <person name="McCowan C."/>
            <person name="Murphy C."/>
            <person name="Neiman D."/>
            <person name="Pearson M."/>
            <person name="Priest M."/>
            <person name="Roberts A."/>
            <person name="Saif S."/>
            <person name="Shea T."/>
            <person name="Sisk P."/>
            <person name="Sykes S."/>
            <person name="Wortman J."/>
            <person name="Nusbaum C."/>
            <person name="Birren B."/>
        </authorList>
    </citation>
    <scope>NUCLEOTIDE SEQUENCE [LARGE SCALE GENOMIC DNA]</scope>
    <source>
        <strain evidence="2 3">ANC 4105</strain>
    </source>
</reference>
<sequence>MSEQQLAITPNENDASDIYSLSTRAYMELRSRMHADMQINYTGNADIDFMRGMIPHHQVVIDMAKVALKYCYDSEVRMLAKNIILAQDIEIKVINAWLQRHLL</sequence>
<dbReference type="EMBL" id="APRL01000013">
    <property type="protein sequence ID" value="ENW92047.1"/>
    <property type="molecule type" value="Genomic_DNA"/>
</dbReference>
<evidence type="ECO:0000313" key="3">
    <source>
        <dbReference type="Proteomes" id="UP000013261"/>
    </source>
</evidence>
<dbReference type="Gene3D" id="1.20.1260.10">
    <property type="match status" value="1"/>
</dbReference>
<dbReference type="HOGENOM" id="CLU_074343_4_3_6"/>
<proteinExistence type="predicted"/>
<dbReference type="AlphaFoldDB" id="N9L6Y9"/>
<dbReference type="OrthoDB" id="8603558at2"/>
<name>N9L6Y9_9GAMM</name>
<gene>
    <name evidence="2" type="ORF">F904_01985</name>
</gene>
<evidence type="ECO:0000259" key="1">
    <source>
        <dbReference type="Pfam" id="PF03713"/>
    </source>
</evidence>
<dbReference type="InterPro" id="IPR005183">
    <property type="entry name" value="DUF305_CopM-like"/>
</dbReference>
<dbReference type="PATRIC" id="fig|1217703.3.peg.1924"/>
<evidence type="ECO:0000313" key="2">
    <source>
        <dbReference type="EMBL" id="ENW92047.1"/>
    </source>
</evidence>
<accession>N9L6Y9</accession>
<comment type="caution">
    <text evidence="2">The sequence shown here is derived from an EMBL/GenBank/DDBJ whole genome shotgun (WGS) entry which is preliminary data.</text>
</comment>
<dbReference type="GeneID" id="86816503"/>
<dbReference type="InterPro" id="IPR012347">
    <property type="entry name" value="Ferritin-like"/>
</dbReference>
<keyword evidence="3" id="KW-1185">Reference proteome</keyword>
<protein>
    <recommendedName>
        <fullName evidence="1">DUF305 domain-containing protein</fullName>
    </recommendedName>
</protein>
<dbReference type="Proteomes" id="UP000013261">
    <property type="component" value="Unassembled WGS sequence"/>
</dbReference>
<dbReference type="PANTHER" id="PTHR36933:SF1">
    <property type="entry name" value="SLL0788 PROTEIN"/>
    <property type="match status" value="1"/>
</dbReference>
<feature type="domain" description="DUF305" evidence="1">
    <location>
        <begin position="46"/>
        <end position="101"/>
    </location>
</feature>